<sequence>MKNPYVLACFLLLPAVLGLTLQEDDLVFDDVGEESTSTAATVISRRYDEQRSSWHEQKHPYDTKKHQFDRLHNVPHVVVPVGHVLKLRVHREAFSGPEDYYEVRNS</sequence>
<keyword evidence="3" id="KW-1185">Reference proteome</keyword>
<proteinExistence type="predicted"/>
<accession>A0A310SNK1</accession>
<gene>
    <name evidence="2" type="ORF">WN48_07024</name>
</gene>
<evidence type="ECO:0000256" key="1">
    <source>
        <dbReference type="SAM" id="SignalP"/>
    </source>
</evidence>
<reference evidence="2 3" key="1">
    <citation type="submission" date="2015-07" db="EMBL/GenBank/DDBJ databases">
        <title>The genome of Eufriesea mexicana.</title>
        <authorList>
            <person name="Pan H."/>
            <person name="Kapheim K."/>
        </authorList>
    </citation>
    <scope>NUCLEOTIDE SEQUENCE [LARGE SCALE GENOMIC DNA]</scope>
    <source>
        <strain evidence="2">0111107269</strain>
        <tissue evidence="2">Whole body</tissue>
    </source>
</reference>
<keyword evidence="1" id="KW-0732">Signal</keyword>
<dbReference type="AlphaFoldDB" id="A0A310SNK1"/>
<name>A0A310SNK1_9HYME</name>
<organism evidence="2 3">
    <name type="scientific">Eufriesea mexicana</name>
    <dbReference type="NCBI Taxonomy" id="516756"/>
    <lineage>
        <taxon>Eukaryota</taxon>
        <taxon>Metazoa</taxon>
        <taxon>Ecdysozoa</taxon>
        <taxon>Arthropoda</taxon>
        <taxon>Hexapoda</taxon>
        <taxon>Insecta</taxon>
        <taxon>Pterygota</taxon>
        <taxon>Neoptera</taxon>
        <taxon>Endopterygota</taxon>
        <taxon>Hymenoptera</taxon>
        <taxon>Apocrita</taxon>
        <taxon>Aculeata</taxon>
        <taxon>Apoidea</taxon>
        <taxon>Anthophila</taxon>
        <taxon>Apidae</taxon>
        <taxon>Eufriesea</taxon>
    </lineage>
</organism>
<evidence type="ECO:0000313" key="3">
    <source>
        <dbReference type="Proteomes" id="UP000250275"/>
    </source>
</evidence>
<dbReference type="EMBL" id="KQ759828">
    <property type="protein sequence ID" value="OAD62672.1"/>
    <property type="molecule type" value="Genomic_DNA"/>
</dbReference>
<dbReference type="OrthoDB" id="5990676at2759"/>
<evidence type="ECO:0000313" key="2">
    <source>
        <dbReference type="EMBL" id="OAD62672.1"/>
    </source>
</evidence>
<protein>
    <submittedName>
        <fullName evidence="2">Uncharacterized protein</fullName>
    </submittedName>
</protein>
<dbReference type="Proteomes" id="UP000250275">
    <property type="component" value="Unassembled WGS sequence"/>
</dbReference>
<feature type="signal peptide" evidence="1">
    <location>
        <begin position="1"/>
        <end position="18"/>
    </location>
</feature>
<feature type="chain" id="PRO_5016319510" evidence="1">
    <location>
        <begin position="19"/>
        <end position="106"/>
    </location>
</feature>